<feature type="short sequence motif" description="GXSXG" evidence="4">
    <location>
        <begin position="258"/>
        <end position="262"/>
    </location>
</feature>
<protein>
    <recommendedName>
        <fullName evidence="5">Patatin-like phospholipase domain-containing protein</fullName>
        <ecNumber evidence="5">3.1.1.-</ecNumber>
    </recommendedName>
</protein>
<evidence type="ECO:0000256" key="4">
    <source>
        <dbReference type="PROSITE-ProRule" id="PRU01161"/>
    </source>
</evidence>
<comment type="function">
    <text evidence="5">Lipid hydrolase.</text>
</comment>
<comment type="subcellular location">
    <subcellularLocation>
        <location evidence="5">Membrane</location>
        <topology evidence="5">Single-pass membrane protein</topology>
    </subcellularLocation>
</comment>
<feature type="compositionally biased region" description="Low complexity" evidence="6">
    <location>
        <begin position="755"/>
        <end position="769"/>
    </location>
</feature>
<keyword evidence="5" id="KW-1133">Transmembrane helix</keyword>
<dbReference type="PANTHER" id="PTHR14226">
    <property type="entry name" value="NEUROPATHY TARGET ESTERASE/SWISS CHEESE D.MELANOGASTER"/>
    <property type="match status" value="1"/>
</dbReference>
<feature type="compositionally biased region" description="Polar residues" evidence="6">
    <location>
        <begin position="579"/>
        <end position="597"/>
    </location>
</feature>
<dbReference type="InterPro" id="IPR016035">
    <property type="entry name" value="Acyl_Trfase/lysoPLipase"/>
</dbReference>
<dbReference type="Proteomes" id="UP000182444">
    <property type="component" value="Chromosome 1F"/>
</dbReference>
<dbReference type="AlphaFoldDB" id="A0A1H6PLQ9"/>
<evidence type="ECO:0000313" key="7">
    <source>
        <dbReference type="EMBL" id="AOW06932.1"/>
    </source>
</evidence>
<dbReference type="GO" id="GO:0016020">
    <property type="term" value="C:membrane"/>
    <property type="evidence" value="ECO:0007669"/>
    <property type="project" value="UniProtKB-SubCell"/>
</dbReference>
<dbReference type="eggNOG" id="KOG2214">
    <property type="taxonomic scope" value="Eukaryota"/>
</dbReference>
<evidence type="ECO:0000256" key="2">
    <source>
        <dbReference type="ARBA" id="ARBA00022963"/>
    </source>
</evidence>
<dbReference type="EC" id="3.1.1.-" evidence="5"/>
<comment type="similarity">
    <text evidence="5">Belongs to the PLPL family.</text>
</comment>
<sequence>MFTSRVSEASTTNFIRPTARSHIHFFFAFIAATVHQLLLMLYQLLGDGYLKSFVDTGITLAQQSGLSGIVNALTSEAKLRIDKRSIIKKLLEDQENAESYFDWLKASSELDYLLGNQEWKERDECPAYDYEYVRLRLDELRHARTNNDTTRLLYLVRTTWSRNLGNLGDVKLYHNSFTGTKRLIEDYILECELALNALLAAGNDKIPDQELLTELLNTRKAFGRTALLLSGGGCLGLLHTGVLQALSDTSLLPHVISGSSAGSIMAAGLCIHKDEEHEAFITELMERDFDIFEESGNEDTVLERVSRMLKHGSLLDNRYMQDTMRELFGDMTFLEAYNRTRRILNVTVSSAGIYEMPRLLNYLTAPNVLIWSAVCASCSVPLIFNAYTLLEKEPKTGAIQTWNASSLRFIDGSVYADVPIARLSEMFNVNHFIVSQVNPHVAPFLKLTEDKANPDSVDEIYTLKLWHNFKTLVTDEVMHQLQVLYEFGIFKNLCSKMGGVLSQRYKGDITILPQVHLSELPGILTNPTAAYMKDTNRRGAQATYRKISLIRNHCAIELALDRAIHELKARMLPSKLGSGRTSPQGTFKHSQSSNQISALKPPSRHMSASSATTAHTRLRNRKSFSHARIKSDAAAVFDKEPIHETPKSSPQSSYVNLHRSASERSRRPKSAFNLGSLPTSPLYHPHLTHSMSMGGANQAPLYNPGRGSVSQNTSPGTKIPGNADPSYFDGPNNVRFHWDSDDDDVRETEFLNNMSSSSSRRVSPVQSRRASVDGLRNSVVSTATSVTDGSVSSRPSRAWESISQLFEGDENCSDSC</sequence>
<organism evidence="7 8">
    <name type="scientific">Yarrowia lipolytica</name>
    <name type="common">Candida lipolytica</name>
    <dbReference type="NCBI Taxonomy" id="4952"/>
    <lineage>
        <taxon>Eukaryota</taxon>
        <taxon>Fungi</taxon>
        <taxon>Dikarya</taxon>
        <taxon>Ascomycota</taxon>
        <taxon>Saccharomycotina</taxon>
        <taxon>Dipodascomycetes</taxon>
        <taxon>Dipodascales</taxon>
        <taxon>Dipodascales incertae sedis</taxon>
        <taxon>Yarrowia</taxon>
    </lineage>
</organism>
<feature type="compositionally biased region" description="Polar residues" evidence="6">
    <location>
        <begin position="778"/>
        <end position="795"/>
    </location>
</feature>
<feature type="compositionally biased region" description="Basic and acidic residues" evidence="6">
    <location>
        <begin position="637"/>
        <end position="646"/>
    </location>
</feature>
<comment type="caution">
    <text evidence="4">Lacks conserved residue(s) required for the propagation of feature annotation.</text>
</comment>
<dbReference type="GeneID" id="2908993"/>
<proteinExistence type="inferred from homology"/>
<dbReference type="VEuPathDB" id="FungiDB:YALI0_F10010g"/>
<dbReference type="PANTHER" id="PTHR14226:SF10">
    <property type="entry name" value="TRIACYLGLYCEROL LIPASE 4-RELATED"/>
    <property type="match status" value="1"/>
</dbReference>
<dbReference type="InterPro" id="IPR021771">
    <property type="entry name" value="Triacylglycerol_lipase_N"/>
</dbReference>
<dbReference type="OrthoDB" id="10049244at2759"/>
<dbReference type="InterPro" id="IPR002641">
    <property type="entry name" value="PNPLA_dom"/>
</dbReference>
<dbReference type="Pfam" id="PF11815">
    <property type="entry name" value="DUF3336"/>
    <property type="match status" value="1"/>
</dbReference>
<keyword evidence="1 4" id="KW-0378">Hydrolase</keyword>
<feature type="active site" description="Nucleophile" evidence="4">
    <location>
        <position position="260"/>
    </location>
</feature>
<dbReference type="RefSeq" id="XP_505230.1">
    <property type="nucleotide sequence ID" value="XM_505230.3"/>
</dbReference>
<keyword evidence="5" id="KW-0472">Membrane</keyword>
<feature type="active site" description="Proton acceptor" evidence="4">
    <location>
        <position position="411"/>
    </location>
</feature>
<dbReference type="KEGG" id="yli:2908993"/>
<keyword evidence="5" id="KW-0812">Transmembrane</keyword>
<feature type="region of interest" description="Disordered" evidence="6">
    <location>
        <begin position="575"/>
        <end position="677"/>
    </location>
</feature>
<feature type="region of interest" description="Disordered" evidence="6">
    <location>
        <begin position="751"/>
        <end position="797"/>
    </location>
</feature>
<dbReference type="GO" id="GO:0006641">
    <property type="term" value="P:triglyceride metabolic process"/>
    <property type="evidence" value="ECO:0007669"/>
    <property type="project" value="UniProtKB-ARBA"/>
</dbReference>
<feature type="short sequence motif" description="GXGXXG" evidence="4">
    <location>
        <begin position="231"/>
        <end position="236"/>
    </location>
</feature>
<dbReference type="CDD" id="cd07230">
    <property type="entry name" value="Pat_TGL4-5_like"/>
    <property type="match status" value="1"/>
</dbReference>
<dbReference type="GO" id="GO:0016042">
    <property type="term" value="P:lipid catabolic process"/>
    <property type="evidence" value="ECO:0007669"/>
    <property type="project" value="UniProtKB-UniRule"/>
</dbReference>
<reference evidence="7 8" key="1">
    <citation type="journal article" date="2016" name="PLoS ONE">
        <title>Sequence Assembly of Yarrowia lipolytica Strain W29/CLIB89 Shows Transposable Element Diversity.</title>
        <authorList>
            <person name="Magnan C."/>
            <person name="Yu J."/>
            <person name="Chang I."/>
            <person name="Jahn E."/>
            <person name="Kanomata Y."/>
            <person name="Wu J."/>
            <person name="Zeller M."/>
            <person name="Oakes M."/>
            <person name="Baldi P."/>
            <person name="Sandmeyer S."/>
        </authorList>
    </citation>
    <scope>NUCLEOTIDE SEQUENCE [LARGE SCALE GENOMIC DNA]</scope>
    <source>
        <strain evidence="8">CLIB89(W29)</strain>
    </source>
</reference>
<evidence type="ECO:0000256" key="3">
    <source>
        <dbReference type="ARBA" id="ARBA00023098"/>
    </source>
</evidence>
<feature type="compositionally biased region" description="Basic residues" evidence="6">
    <location>
        <begin position="616"/>
        <end position="628"/>
    </location>
</feature>
<dbReference type="SUPFAM" id="SSF52151">
    <property type="entry name" value="FabD/lysophospholipase-like"/>
    <property type="match status" value="1"/>
</dbReference>
<dbReference type="VEuPathDB" id="FungiDB:YALI1_F13550g"/>
<dbReference type="PROSITE" id="PS51635">
    <property type="entry name" value="PNPLA"/>
    <property type="match status" value="1"/>
</dbReference>
<feature type="transmembrane region" description="Helical" evidence="5">
    <location>
        <begin position="23"/>
        <end position="42"/>
    </location>
</feature>
<dbReference type="Pfam" id="PF01734">
    <property type="entry name" value="Patatin"/>
    <property type="match status" value="1"/>
</dbReference>
<evidence type="ECO:0000256" key="1">
    <source>
        <dbReference type="ARBA" id="ARBA00022801"/>
    </source>
</evidence>
<accession>A0A1H6PLQ9</accession>
<name>A0A1H6PLQ9_YARLL</name>
<evidence type="ECO:0000256" key="5">
    <source>
        <dbReference type="RuleBase" id="RU362055"/>
    </source>
</evidence>
<keyword evidence="3 4" id="KW-0443">Lipid metabolism</keyword>
<keyword evidence="2 4" id="KW-0442">Lipid degradation</keyword>
<dbReference type="GO" id="GO:0004806">
    <property type="term" value="F:triacylglycerol lipase activity"/>
    <property type="evidence" value="ECO:0007669"/>
    <property type="project" value="InterPro"/>
</dbReference>
<evidence type="ECO:0000256" key="6">
    <source>
        <dbReference type="SAM" id="MobiDB-lite"/>
    </source>
</evidence>
<dbReference type="InterPro" id="IPR050301">
    <property type="entry name" value="NTE"/>
</dbReference>
<dbReference type="Gene3D" id="3.40.1090.10">
    <property type="entry name" value="Cytosolic phospholipase A2 catalytic domain"/>
    <property type="match status" value="1"/>
</dbReference>
<feature type="compositionally biased region" description="Polar residues" evidence="6">
    <location>
        <begin position="606"/>
        <end position="615"/>
    </location>
</feature>
<evidence type="ECO:0000313" key="8">
    <source>
        <dbReference type="Proteomes" id="UP000182444"/>
    </source>
</evidence>
<dbReference type="EMBL" id="CP017558">
    <property type="protein sequence ID" value="AOW06932.1"/>
    <property type="molecule type" value="Genomic_DNA"/>
</dbReference>
<gene>
    <name evidence="7" type="ORF">YALI1_F13550g</name>
</gene>